<feature type="region of interest" description="Disordered" evidence="1">
    <location>
        <begin position="125"/>
        <end position="168"/>
    </location>
</feature>
<feature type="compositionally biased region" description="Basic residues" evidence="1">
    <location>
        <begin position="66"/>
        <end position="75"/>
    </location>
</feature>
<comment type="caution">
    <text evidence="2">The sequence shown here is derived from an EMBL/GenBank/DDBJ whole genome shotgun (WGS) entry which is preliminary data.</text>
</comment>
<proteinExistence type="predicted"/>
<dbReference type="AlphaFoldDB" id="A0A553R569"/>
<dbReference type="Proteomes" id="UP000316079">
    <property type="component" value="Unassembled WGS sequence"/>
</dbReference>
<protein>
    <recommendedName>
        <fullName evidence="4">Coiled-coil domain-containing protein 137</fullName>
    </recommendedName>
</protein>
<feature type="compositionally biased region" description="Basic residues" evidence="1">
    <location>
        <begin position="138"/>
        <end position="157"/>
    </location>
</feature>
<name>A0A553R569_9TELE</name>
<evidence type="ECO:0008006" key="4">
    <source>
        <dbReference type="Google" id="ProtNLM"/>
    </source>
</evidence>
<gene>
    <name evidence="2" type="ORF">DNTS_020611</name>
</gene>
<organism evidence="2 3">
    <name type="scientific">Danionella cerebrum</name>
    <dbReference type="NCBI Taxonomy" id="2873325"/>
    <lineage>
        <taxon>Eukaryota</taxon>
        <taxon>Metazoa</taxon>
        <taxon>Chordata</taxon>
        <taxon>Craniata</taxon>
        <taxon>Vertebrata</taxon>
        <taxon>Euteleostomi</taxon>
        <taxon>Actinopterygii</taxon>
        <taxon>Neopterygii</taxon>
        <taxon>Teleostei</taxon>
        <taxon>Ostariophysi</taxon>
        <taxon>Cypriniformes</taxon>
        <taxon>Danionidae</taxon>
        <taxon>Danioninae</taxon>
        <taxon>Danionella</taxon>
    </lineage>
</organism>
<dbReference type="GO" id="GO:0005634">
    <property type="term" value="C:nucleus"/>
    <property type="evidence" value="ECO:0007669"/>
    <property type="project" value="TreeGrafter"/>
</dbReference>
<reference evidence="2 3" key="1">
    <citation type="journal article" date="2019" name="Sci. Data">
        <title>Hybrid genome assembly and annotation of Danionella translucida.</title>
        <authorList>
            <person name="Kadobianskyi M."/>
            <person name="Schulze L."/>
            <person name="Schuelke M."/>
            <person name="Judkewitz B."/>
        </authorList>
    </citation>
    <scope>NUCLEOTIDE SEQUENCE [LARGE SCALE GENOMIC DNA]</scope>
    <source>
        <strain evidence="2 3">Bolton</strain>
    </source>
</reference>
<evidence type="ECO:0000313" key="2">
    <source>
        <dbReference type="EMBL" id="TRY97327.1"/>
    </source>
</evidence>
<dbReference type="PANTHER" id="PTHR21838">
    <property type="entry name" value="COILED-COIL DOMAIN-CONTAINING PROTEIN 137"/>
    <property type="match status" value="1"/>
</dbReference>
<feature type="region of interest" description="Disordered" evidence="1">
    <location>
        <begin position="1"/>
        <end position="100"/>
    </location>
</feature>
<evidence type="ECO:0000313" key="3">
    <source>
        <dbReference type="Proteomes" id="UP000316079"/>
    </source>
</evidence>
<keyword evidence="3" id="KW-1185">Reference proteome</keyword>
<sequence>MKTKNRPKQQKNEKQAEKHLKQKHERHLGKKKFKKPSGPASDDHLQKIPLRLQEIMKSQERMKLGPQKKKKKKNAPKPMVFSGDIPIPQFRKGQQESEKAYIRRMQEETEHVLFLTNCQVERKPELELKEEEINGEKKSKKKKWLSRGKVEKQKKKLNQREEDEEEELFKDEVPFGEVAMAPPSLSVKPKKAAVKPQGAPKSLLLNSLLGHSPVPANQQSMARKRIMEEERVRVVQLYRQMKKKKQSLVQEQDKASTSST</sequence>
<evidence type="ECO:0000256" key="1">
    <source>
        <dbReference type="SAM" id="MobiDB-lite"/>
    </source>
</evidence>
<feature type="compositionally biased region" description="Basic residues" evidence="1">
    <location>
        <begin position="20"/>
        <end position="35"/>
    </location>
</feature>
<dbReference type="InterPro" id="IPR026680">
    <property type="entry name" value="CCDC137"/>
</dbReference>
<dbReference type="EMBL" id="SRMA01025234">
    <property type="protein sequence ID" value="TRY97327.1"/>
    <property type="molecule type" value="Genomic_DNA"/>
</dbReference>
<dbReference type="OrthoDB" id="5876637at2759"/>
<feature type="compositionally biased region" description="Basic and acidic residues" evidence="1">
    <location>
        <begin position="125"/>
        <end position="137"/>
    </location>
</feature>
<feature type="compositionally biased region" description="Basic and acidic residues" evidence="1">
    <location>
        <begin position="10"/>
        <end position="19"/>
    </location>
</feature>
<dbReference type="PANTHER" id="PTHR21838:SF2">
    <property type="entry name" value="COILED-COIL DOMAIN-CONTAINING PROTEIN 137"/>
    <property type="match status" value="1"/>
</dbReference>
<accession>A0A553R569</accession>